<evidence type="ECO:0000259" key="9">
    <source>
        <dbReference type="PROSITE" id="PS50072"/>
    </source>
</evidence>
<feature type="compositionally biased region" description="Acidic residues" evidence="8">
    <location>
        <begin position="422"/>
        <end position="436"/>
    </location>
</feature>
<dbReference type="PROSITE" id="PS50072">
    <property type="entry name" value="CSA_PPIASE_2"/>
    <property type="match status" value="1"/>
</dbReference>
<feature type="compositionally biased region" description="Basic and acidic residues" evidence="8">
    <location>
        <begin position="267"/>
        <end position="296"/>
    </location>
</feature>
<reference evidence="11" key="2">
    <citation type="submission" date="2025-08" db="UniProtKB">
        <authorList>
            <consortium name="RefSeq"/>
        </authorList>
    </citation>
    <scope>IDENTIFICATION</scope>
    <source>
        <tissue evidence="11">Tongue muscle</tissue>
    </source>
</reference>
<comment type="subcellular location">
    <subcellularLocation>
        <location evidence="1">Nucleus</location>
    </subcellularLocation>
</comment>
<organism evidence="10 11">
    <name type="scientific">Odocoileus virginianus</name>
    <name type="common">White-tailed deer</name>
    <dbReference type="NCBI Taxonomy" id="9874"/>
    <lineage>
        <taxon>Eukaryota</taxon>
        <taxon>Metazoa</taxon>
        <taxon>Chordata</taxon>
        <taxon>Craniata</taxon>
        <taxon>Vertebrata</taxon>
        <taxon>Euteleostomi</taxon>
        <taxon>Mammalia</taxon>
        <taxon>Eutheria</taxon>
        <taxon>Laurasiatheria</taxon>
        <taxon>Artiodactyla</taxon>
        <taxon>Ruminantia</taxon>
        <taxon>Pecora</taxon>
        <taxon>Cervidae</taxon>
        <taxon>Odocoileinae</taxon>
        <taxon>Odocoileus</taxon>
    </lineage>
</organism>
<name>A0ABM4IYF5_ODOVR</name>
<keyword evidence="3" id="KW-0539">Nucleus</keyword>
<feature type="compositionally biased region" description="Basic and acidic residues" evidence="8">
    <location>
        <begin position="475"/>
        <end position="490"/>
    </location>
</feature>
<evidence type="ECO:0000313" key="11">
    <source>
        <dbReference type="RefSeq" id="XP_070332848.1"/>
    </source>
</evidence>
<evidence type="ECO:0000256" key="4">
    <source>
        <dbReference type="ARBA" id="ARBA00040027"/>
    </source>
</evidence>
<dbReference type="InterPro" id="IPR029000">
    <property type="entry name" value="Cyclophilin-like_dom_sf"/>
</dbReference>
<dbReference type="Proteomes" id="UP001652640">
    <property type="component" value="Chromosome 14"/>
</dbReference>
<feature type="compositionally biased region" description="Basic and acidic residues" evidence="8">
    <location>
        <begin position="305"/>
        <end position="318"/>
    </location>
</feature>
<evidence type="ECO:0000256" key="3">
    <source>
        <dbReference type="ARBA" id="ARBA00023242"/>
    </source>
</evidence>
<feature type="region of interest" description="Disordered" evidence="8">
    <location>
        <begin position="418"/>
        <end position="490"/>
    </location>
</feature>
<feature type="compositionally biased region" description="Basic and acidic residues" evidence="8">
    <location>
        <begin position="177"/>
        <end position="193"/>
    </location>
</feature>
<evidence type="ECO:0000256" key="8">
    <source>
        <dbReference type="SAM" id="MobiDB-lite"/>
    </source>
</evidence>
<comment type="function">
    <text evidence="6">As part of the spliceosome, plays a role in pre-mRNA splicing. Probable inactive PPIase with no peptidyl-prolyl cis-trans isomerase activity. As a component of the minor spliceosome, involved in the splicing of U12-type introns in pre-mRNAs.</text>
</comment>
<dbReference type="SUPFAM" id="SSF50891">
    <property type="entry name" value="Cyclophilin-like"/>
    <property type="match status" value="1"/>
</dbReference>
<feature type="domain" description="PPIase cyclophilin-type" evidence="9">
    <location>
        <begin position="19"/>
        <end position="166"/>
    </location>
</feature>
<feature type="compositionally biased region" description="Acidic residues" evidence="8">
    <location>
        <begin position="256"/>
        <end position="266"/>
    </location>
</feature>
<dbReference type="PRINTS" id="PR00153">
    <property type="entry name" value="CSAPPISMRASE"/>
</dbReference>
<dbReference type="InterPro" id="IPR002130">
    <property type="entry name" value="Cyclophilin-type_PPIase_dom"/>
</dbReference>
<evidence type="ECO:0000256" key="7">
    <source>
        <dbReference type="ARBA" id="ARBA00046368"/>
    </source>
</evidence>
<dbReference type="PROSITE" id="PS00170">
    <property type="entry name" value="CSA_PPIASE_1"/>
    <property type="match status" value="1"/>
</dbReference>
<dbReference type="RefSeq" id="XP_070332848.1">
    <property type="nucleotide sequence ID" value="XM_070476747.1"/>
</dbReference>
<protein>
    <recommendedName>
        <fullName evidence="4">Spliceosome-associated protein CWC27 homolog</fullName>
    </recommendedName>
    <alternativeName>
        <fullName evidence="5">Probable inactive peptidyl-prolyl cis-trans isomerase CWC27 homolog</fullName>
    </alternativeName>
</protein>
<dbReference type="InterPro" id="IPR044666">
    <property type="entry name" value="Cyclophilin_A-like"/>
</dbReference>
<evidence type="ECO:0000256" key="6">
    <source>
        <dbReference type="ARBA" id="ARBA00045218"/>
    </source>
</evidence>
<dbReference type="PANTHER" id="PTHR45625:SF6">
    <property type="entry name" value="SPLICEOSOME-ASSOCIATED PROTEIN CWC27 HOMOLOG"/>
    <property type="match status" value="1"/>
</dbReference>
<evidence type="ECO:0000313" key="10">
    <source>
        <dbReference type="Proteomes" id="UP001652640"/>
    </source>
</evidence>
<dbReference type="Gene3D" id="2.40.100.10">
    <property type="entry name" value="Cyclophilin-like"/>
    <property type="match status" value="1"/>
</dbReference>
<evidence type="ECO:0000256" key="2">
    <source>
        <dbReference type="ARBA" id="ARBA00007365"/>
    </source>
</evidence>
<keyword evidence="10" id="KW-1185">Reference proteome</keyword>
<evidence type="ECO:0000256" key="5">
    <source>
        <dbReference type="ARBA" id="ARBA00042090"/>
    </source>
</evidence>
<evidence type="ECO:0000256" key="1">
    <source>
        <dbReference type="ARBA" id="ARBA00004123"/>
    </source>
</evidence>
<feature type="region of interest" description="Disordered" evidence="8">
    <location>
        <begin position="177"/>
        <end position="318"/>
    </location>
</feature>
<dbReference type="CDD" id="cd22288">
    <property type="entry name" value="CWC27_CTD"/>
    <property type="match status" value="1"/>
</dbReference>
<comment type="subunit">
    <text evidence="7">Part of the activated spliceosome B/catalytic step 1 spliceosome, one of the forms of the spliceosome which has a well-formed active site but still cannot catalyze the branching reaction and is composed at least of 52 proteins, the U2, U5 and U6 snRNAs and the pre-mRNA. Recruited during early steps of activated spliceosome B maturation, it is probably one of the first proteins released from this complex as he matures to the spliceosome C complex. Component of the minor spliceosome, which splices U12-type introns.</text>
</comment>
<dbReference type="Pfam" id="PF00160">
    <property type="entry name" value="Pro_isomerase"/>
    <property type="match status" value="1"/>
</dbReference>
<accession>A0ABM4IYF5</accession>
<feature type="compositionally biased region" description="Basic and acidic residues" evidence="8">
    <location>
        <begin position="231"/>
        <end position="241"/>
    </location>
</feature>
<feature type="compositionally biased region" description="Basic and acidic residues" evidence="8">
    <location>
        <begin position="443"/>
        <end position="455"/>
    </location>
</feature>
<dbReference type="InterPro" id="IPR020892">
    <property type="entry name" value="Cyclophilin-type_PPIase_CS"/>
</dbReference>
<proteinExistence type="inferred from homology"/>
<comment type="similarity">
    <text evidence="2">Belongs to the cyclophilin-type PPIase family.</text>
</comment>
<reference evidence="10" key="1">
    <citation type="journal article" date="2022" name="J. Hered.">
        <title>A De Novo Chromosome-Level Genome Assembly of the White-Tailed Deer, Odocoileus Virginianus.</title>
        <authorList>
            <person name="London E.W."/>
            <person name="Roca A.L."/>
            <person name="Novakofski J.E."/>
            <person name="Mateus-Pinilla N.E."/>
        </authorList>
    </citation>
    <scope>NUCLEOTIDE SEQUENCE [LARGE SCALE GENOMIC DNA]</scope>
</reference>
<dbReference type="PANTHER" id="PTHR45625">
    <property type="entry name" value="PEPTIDYL-PROLYL CIS-TRANS ISOMERASE-RELATED"/>
    <property type="match status" value="1"/>
</dbReference>
<sequence>MSNIYIQEPPTNGKVLLKTTAGDIDIELWSKEAPKACRNFIQLCLEAYYDNTIFHRVVPGFIVQGGDPTGTGTGGESVYGAPFKDEFHSRLRFNRRGLVAMANAGPHDNGSQFFFTLGRADELNNKHTIFGKVTGDTVYNMLRLTEVDIDDEERPRNPHKIRSCEVLFNPFDDIIPREVKKPKKEKPEEEVKKLKPKGTKNFSLLSFGEEAEEEEEEVNRVSQSMKGKSKSSHDLLKDDPHLSSVPAVESEKGDAAEDSDDDGEYEGAEHDEYVDGDEKNQMRERIAKKLKKDTSENVKTAGESEVEKKSVSRSEELRKEARQLKRELLAAKQKKVENSTKQAEKRSEDAFFMKSQRTLAWYLTYKEEAAPDGAVAEYRREKQKYEALRKQQAKTGTSREDQTLALLNQFKSKLTQAIAETPENDISETEVEDDEGWMSHVLQFEDKSRKVKDASMQDSDTFEIYDPRNPVNKRRREESKKLMREKKERR</sequence>
<dbReference type="GeneID" id="110139823"/>
<dbReference type="CDD" id="cd01925">
    <property type="entry name" value="cyclophilin_CeCYP16-like"/>
    <property type="match status" value="1"/>
</dbReference>
<gene>
    <name evidence="11" type="primary">CWC27</name>
</gene>